<evidence type="ECO:0000313" key="2">
    <source>
        <dbReference type="EMBL" id="KAJ8537877.1"/>
    </source>
</evidence>
<accession>A0A9Q1LIF0</accession>
<name>A0A9Q1LIF0_9SOLA</name>
<feature type="compositionally biased region" description="Polar residues" evidence="1">
    <location>
        <begin position="100"/>
        <end position="115"/>
    </location>
</feature>
<reference evidence="3" key="1">
    <citation type="journal article" date="2023" name="Proc. Natl. Acad. Sci. U.S.A.">
        <title>Genomic and structural basis for evolution of tropane alkaloid biosynthesis.</title>
        <authorList>
            <person name="Wanga Y.-J."/>
            <person name="Taina T."/>
            <person name="Yua J.-Y."/>
            <person name="Lia J."/>
            <person name="Xua B."/>
            <person name="Chenc J."/>
            <person name="D'Auriad J.C."/>
            <person name="Huanga J.-P."/>
            <person name="Huanga S.-X."/>
        </authorList>
    </citation>
    <scope>NUCLEOTIDE SEQUENCE [LARGE SCALE GENOMIC DNA]</scope>
    <source>
        <strain evidence="3">cv. KIB-2019</strain>
    </source>
</reference>
<proteinExistence type="predicted"/>
<dbReference type="AlphaFoldDB" id="A0A9Q1LIF0"/>
<evidence type="ECO:0000256" key="1">
    <source>
        <dbReference type="SAM" id="MobiDB-lite"/>
    </source>
</evidence>
<evidence type="ECO:0000313" key="3">
    <source>
        <dbReference type="Proteomes" id="UP001152561"/>
    </source>
</evidence>
<dbReference type="EMBL" id="JAJAGQ010000017">
    <property type="protein sequence ID" value="KAJ8537877.1"/>
    <property type="molecule type" value="Genomic_DNA"/>
</dbReference>
<feature type="region of interest" description="Disordered" evidence="1">
    <location>
        <begin position="100"/>
        <end position="122"/>
    </location>
</feature>
<keyword evidence="3" id="KW-1185">Reference proteome</keyword>
<sequence length="122" mass="12784">MEAKPAAAVEATAVTMMAVAEDEVAAVASLGHSPNGRILGPVDYGRGVGPVGSGLMLSIRLLPFGPGLTVAFNSQRRPRIGRPRPGSSLTCLGHDLNTPTLLQAPQQPRSTQISRQHCIHLN</sequence>
<comment type="caution">
    <text evidence="2">The sequence shown here is derived from an EMBL/GenBank/DDBJ whole genome shotgun (WGS) entry which is preliminary data.</text>
</comment>
<gene>
    <name evidence="2" type="ORF">K7X08_014417</name>
</gene>
<dbReference type="Proteomes" id="UP001152561">
    <property type="component" value="Unassembled WGS sequence"/>
</dbReference>
<protein>
    <submittedName>
        <fullName evidence="2">Uncharacterized protein</fullName>
    </submittedName>
</protein>
<organism evidence="2 3">
    <name type="scientific">Anisodus acutangulus</name>
    <dbReference type="NCBI Taxonomy" id="402998"/>
    <lineage>
        <taxon>Eukaryota</taxon>
        <taxon>Viridiplantae</taxon>
        <taxon>Streptophyta</taxon>
        <taxon>Embryophyta</taxon>
        <taxon>Tracheophyta</taxon>
        <taxon>Spermatophyta</taxon>
        <taxon>Magnoliopsida</taxon>
        <taxon>eudicotyledons</taxon>
        <taxon>Gunneridae</taxon>
        <taxon>Pentapetalae</taxon>
        <taxon>asterids</taxon>
        <taxon>lamiids</taxon>
        <taxon>Solanales</taxon>
        <taxon>Solanaceae</taxon>
        <taxon>Solanoideae</taxon>
        <taxon>Hyoscyameae</taxon>
        <taxon>Anisodus</taxon>
    </lineage>
</organism>